<protein>
    <recommendedName>
        <fullName evidence="8">Multicopper oxidase domain-containing protein</fullName>
    </recommendedName>
</protein>
<dbReference type="Pfam" id="PF07732">
    <property type="entry name" value="Cu-oxidase_3"/>
    <property type="match status" value="1"/>
</dbReference>
<evidence type="ECO:0000259" key="4">
    <source>
        <dbReference type="Pfam" id="PF07731"/>
    </source>
</evidence>
<dbReference type="Pfam" id="PF07731">
    <property type="entry name" value="Cu-oxidase_2"/>
    <property type="match status" value="1"/>
</dbReference>
<dbReference type="GO" id="GO:0016491">
    <property type="term" value="F:oxidoreductase activity"/>
    <property type="evidence" value="ECO:0007669"/>
    <property type="project" value="UniProtKB-KW"/>
</dbReference>
<evidence type="ECO:0000313" key="7">
    <source>
        <dbReference type="Proteomes" id="UP000242765"/>
    </source>
</evidence>
<dbReference type="Gene3D" id="2.60.40.420">
    <property type="entry name" value="Cupredoxins - blue copper proteins"/>
    <property type="match status" value="3"/>
</dbReference>
<dbReference type="PROSITE" id="PS00080">
    <property type="entry name" value="MULTICOPPER_OXIDASE2"/>
    <property type="match status" value="1"/>
</dbReference>
<keyword evidence="1" id="KW-0479">Metal-binding</keyword>
<keyword evidence="3" id="KW-0732">Signal</keyword>
<dbReference type="InterPro" id="IPR045087">
    <property type="entry name" value="Cu-oxidase_fam"/>
</dbReference>
<evidence type="ECO:0000259" key="5">
    <source>
        <dbReference type="Pfam" id="PF07732"/>
    </source>
</evidence>
<accession>A0A1Y3CKN0</accession>
<sequence length="658" mass="75063">MKPKLTILLFNMLALSISISPTVYAKSVVIINPNEFQLSPNGKPLELNVQMKKGEIFNPNLGKFDEVELRQYLDGNSQNTENNSLVAPTIRTQPEAYLKVQLNNKLDNDECKKQDDHNTPHCFNNTNLHTHGLAVNPGYFKKPDSKDTGIASDNVFINIKPNTSQPFQFEIPKNHPAGTFWYHPHLHGSTALQVSSGMVGALIVEGNRFPKIDNNNVVQVGDIDILLKDTDEKILMFQQIQYNKNGKIDDYSELENPTSWAKSSRYTSINGLVLGKLEMTQNKFSRWRMIHGGVRDTLGLIIKELPNSADFSDDKVIQQCREYGEFIDNKENKDIEKITRFNQLKSINFNTFAHDGITMAETQPTKLSVLQPGYRQDALISFPTVNKYCVFDTKLNDKNEINKNISNKLTAQLSENHDLYAKLINWVDVKKSTEREINIQTYLANQAKQKELPTQIINQIAKNDLSAFAPYKSLENEQVKNNKQELNFHIGNGFKISNKINDMDESKAYTGKQEDVRYLNFKTTDDSSYIDEWNLTSTLGGHPFHIHVNPFQIQEILNEKDEDVSGNPSNGGQYDVQFNNLKHVWKDTIFVPKGYTVITRTQYDNNLLGDFVLHCHILDHEDQGMMQDVRICDPNESLEICKARPFAGDTPKIQHSHH</sequence>
<dbReference type="PROSITE" id="PS00079">
    <property type="entry name" value="MULTICOPPER_OXIDASE1"/>
    <property type="match status" value="1"/>
</dbReference>
<dbReference type="InterPro" id="IPR011707">
    <property type="entry name" value="Cu-oxidase-like_N"/>
</dbReference>
<dbReference type="PANTHER" id="PTHR11709:SF518">
    <property type="entry name" value="MULTICOPPER OXIDASE"/>
    <property type="match status" value="1"/>
</dbReference>
<dbReference type="InterPro" id="IPR033138">
    <property type="entry name" value="Cu_oxidase_CS"/>
</dbReference>
<feature type="chain" id="PRO_5013028476" description="Multicopper oxidase domain-containing protein" evidence="3">
    <location>
        <begin position="26"/>
        <end position="658"/>
    </location>
</feature>
<dbReference type="PANTHER" id="PTHR11709">
    <property type="entry name" value="MULTI-COPPER OXIDASE"/>
    <property type="match status" value="1"/>
</dbReference>
<feature type="signal peptide" evidence="3">
    <location>
        <begin position="1"/>
        <end position="25"/>
    </location>
</feature>
<feature type="domain" description="Plastocyanin-like" evidence="4">
    <location>
        <begin position="502"/>
        <end position="629"/>
    </location>
</feature>
<feature type="domain" description="Plastocyanin-like" evidence="5">
    <location>
        <begin position="125"/>
        <end position="206"/>
    </location>
</feature>
<name>A0A1Y3CKN0_9GAMM</name>
<dbReference type="OrthoDB" id="9757546at2"/>
<dbReference type="InterPro" id="IPR011706">
    <property type="entry name" value="Cu-oxidase_C"/>
</dbReference>
<dbReference type="RefSeq" id="WP_086202519.1">
    <property type="nucleotide sequence ID" value="NZ_NEGB01000001.1"/>
</dbReference>
<dbReference type="STRING" id="1977882.B9T28_03380"/>
<comment type="caution">
    <text evidence="6">The sequence shown here is derived from an EMBL/GenBank/DDBJ whole genome shotgun (WGS) entry which is preliminary data.</text>
</comment>
<dbReference type="InterPro" id="IPR002355">
    <property type="entry name" value="Cu_oxidase_Cu_BS"/>
</dbReference>
<keyword evidence="2" id="KW-0560">Oxidoreductase</keyword>
<evidence type="ECO:0000256" key="2">
    <source>
        <dbReference type="ARBA" id="ARBA00023002"/>
    </source>
</evidence>
<dbReference type="SUPFAM" id="SSF49503">
    <property type="entry name" value="Cupredoxins"/>
    <property type="match status" value="2"/>
</dbReference>
<gene>
    <name evidence="6" type="ORF">B9T28_03380</name>
</gene>
<evidence type="ECO:0000313" key="6">
    <source>
        <dbReference type="EMBL" id="OTG67670.1"/>
    </source>
</evidence>
<reference evidence="6 7" key="1">
    <citation type="submission" date="2017-04" db="EMBL/GenBank/DDBJ databases">
        <title>High diversity of culturable Acinetobacter species in natural soil and water ecosystems.</title>
        <authorList>
            <person name="Nemec A."/>
            <person name="Radolfova-Krizova L."/>
        </authorList>
    </citation>
    <scope>NUCLEOTIDE SEQUENCE [LARGE SCALE GENOMIC DNA]</scope>
    <source>
        <strain evidence="6 7">ANC 4999</strain>
    </source>
</reference>
<evidence type="ECO:0000256" key="3">
    <source>
        <dbReference type="SAM" id="SignalP"/>
    </source>
</evidence>
<dbReference type="EMBL" id="NEGB01000001">
    <property type="protein sequence ID" value="OTG67670.1"/>
    <property type="molecule type" value="Genomic_DNA"/>
</dbReference>
<dbReference type="InterPro" id="IPR008972">
    <property type="entry name" value="Cupredoxin"/>
</dbReference>
<evidence type="ECO:0008006" key="8">
    <source>
        <dbReference type="Google" id="ProtNLM"/>
    </source>
</evidence>
<evidence type="ECO:0000256" key="1">
    <source>
        <dbReference type="ARBA" id="ARBA00022723"/>
    </source>
</evidence>
<keyword evidence="7" id="KW-1185">Reference proteome</keyword>
<proteinExistence type="predicted"/>
<dbReference type="Proteomes" id="UP000242765">
    <property type="component" value="Unassembled WGS sequence"/>
</dbReference>
<dbReference type="GO" id="GO:0005507">
    <property type="term" value="F:copper ion binding"/>
    <property type="evidence" value="ECO:0007669"/>
    <property type="project" value="InterPro"/>
</dbReference>
<dbReference type="CDD" id="cd13853">
    <property type="entry name" value="CuRO_1_Tth-MCO_like"/>
    <property type="match status" value="1"/>
</dbReference>
<organism evidence="6 7">
    <name type="scientific">Acinetobacter silvestris</name>
    <dbReference type="NCBI Taxonomy" id="1977882"/>
    <lineage>
        <taxon>Bacteria</taxon>
        <taxon>Pseudomonadati</taxon>
        <taxon>Pseudomonadota</taxon>
        <taxon>Gammaproteobacteria</taxon>
        <taxon>Moraxellales</taxon>
        <taxon>Moraxellaceae</taxon>
        <taxon>Acinetobacter</taxon>
    </lineage>
</organism>
<dbReference type="AlphaFoldDB" id="A0A1Y3CKN0"/>